<evidence type="ECO:0000313" key="2">
    <source>
        <dbReference type="Proteomes" id="UP001175271"/>
    </source>
</evidence>
<sequence length="168" mass="19793">MDFSFRIPLTRTNLLSLSRNATLDFPPIRERGRDGKIFKNGRKVAKGNFRVMLEKEHLITPMSDRWDDTEASFDEVDIRTEIAISVMRQSASRESYKRLRQIKRALPSKDHYRLTKSVCYENVWLATRDDEKIIRNYELTFLIGNKDITAHFVLFSLFNHKRLPKDVG</sequence>
<proteinExistence type="predicted"/>
<organism evidence="1 2">
    <name type="scientific">Steinernema hermaphroditum</name>
    <dbReference type="NCBI Taxonomy" id="289476"/>
    <lineage>
        <taxon>Eukaryota</taxon>
        <taxon>Metazoa</taxon>
        <taxon>Ecdysozoa</taxon>
        <taxon>Nematoda</taxon>
        <taxon>Chromadorea</taxon>
        <taxon>Rhabditida</taxon>
        <taxon>Tylenchina</taxon>
        <taxon>Panagrolaimomorpha</taxon>
        <taxon>Strongyloidoidea</taxon>
        <taxon>Steinernematidae</taxon>
        <taxon>Steinernema</taxon>
    </lineage>
</organism>
<dbReference type="Proteomes" id="UP001175271">
    <property type="component" value="Unassembled WGS sequence"/>
</dbReference>
<reference evidence="1" key="1">
    <citation type="submission" date="2023-06" db="EMBL/GenBank/DDBJ databases">
        <title>Genomic analysis of the entomopathogenic nematode Steinernema hermaphroditum.</title>
        <authorList>
            <person name="Schwarz E.M."/>
            <person name="Heppert J.K."/>
            <person name="Baniya A."/>
            <person name="Schwartz H.T."/>
            <person name="Tan C.-H."/>
            <person name="Antoshechkin I."/>
            <person name="Sternberg P.W."/>
            <person name="Goodrich-Blair H."/>
            <person name="Dillman A.R."/>
        </authorList>
    </citation>
    <scope>NUCLEOTIDE SEQUENCE</scope>
    <source>
        <strain evidence="1">PS9179</strain>
        <tissue evidence="1">Whole animal</tissue>
    </source>
</reference>
<comment type="caution">
    <text evidence="1">The sequence shown here is derived from an EMBL/GenBank/DDBJ whole genome shotgun (WGS) entry which is preliminary data.</text>
</comment>
<protein>
    <submittedName>
        <fullName evidence="1">Uncharacterized protein</fullName>
    </submittedName>
</protein>
<dbReference type="AlphaFoldDB" id="A0AA39HZE7"/>
<accession>A0AA39HZE7</accession>
<keyword evidence="2" id="KW-1185">Reference proteome</keyword>
<gene>
    <name evidence="1" type="ORF">QR680_011692</name>
</gene>
<dbReference type="EMBL" id="JAUCMV010000002">
    <property type="protein sequence ID" value="KAK0414953.1"/>
    <property type="molecule type" value="Genomic_DNA"/>
</dbReference>
<name>A0AA39HZE7_9BILA</name>
<evidence type="ECO:0000313" key="1">
    <source>
        <dbReference type="EMBL" id="KAK0414953.1"/>
    </source>
</evidence>